<dbReference type="STRING" id="1137138.A0A067NQK8"/>
<dbReference type="HOGENOM" id="CLU_002021_0_0_1"/>
<feature type="compositionally biased region" description="Low complexity" evidence="2">
    <location>
        <begin position="799"/>
        <end position="810"/>
    </location>
</feature>
<dbReference type="OrthoDB" id="3357224at2759"/>
<keyword evidence="1" id="KW-0175">Coiled coil</keyword>
<dbReference type="Proteomes" id="UP000027073">
    <property type="component" value="Unassembled WGS sequence"/>
</dbReference>
<dbReference type="PANTHER" id="PTHR23159">
    <property type="entry name" value="CENTROSOMAL PROTEIN 2"/>
    <property type="match status" value="1"/>
</dbReference>
<feature type="compositionally biased region" description="Polar residues" evidence="2">
    <location>
        <begin position="820"/>
        <end position="829"/>
    </location>
</feature>
<feature type="region of interest" description="Disordered" evidence="2">
    <location>
        <begin position="2042"/>
        <end position="2084"/>
    </location>
</feature>
<feature type="region of interest" description="Disordered" evidence="2">
    <location>
        <begin position="1954"/>
        <end position="2018"/>
    </location>
</feature>
<feature type="compositionally biased region" description="Low complexity" evidence="2">
    <location>
        <begin position="425"/>
        <end position="436"/>
    </location>
</feature>
<protein>
    <submittedName>
        <fullName evidence="3">Uncharacterized protein</fullName>
    </submittedName>
</protein>
<feature type="region of interest" description="Disordered" evidence="2">
    <location>
        <begin position="789"/>
        <end position="906"/>
    </location>
</feature>
<evidence type="ECO:0000256" key="1">
    <source>
        <dbReference type="SAM" id="Coils"/>
    </source>
</evidence>
<name>A0A067NQK8_PLEO1</name>
<dbReference type="InParanoid" id="A0A067NQK8"/>
<feature type="region of interest" description="Disordered" evidence="2">
    <location>
        <begin position="944"/>
        <end position="1018"/>
    </location>
</feature>
<feature type="compositionally biased region" description="Polar residues" evidence="2">
    <location>
        <begin position="465"/>
        <end position="484"/>
    </location>
</feature>
<feature type="coiled-coil region" evidence="1">
    <location>
        <begin position="1639"/>
        <end position="1764"/>
    </location>
</feature>
<dbReference type="PANTHER" id="PTHR23159:SF60">
    <property type="entry name" value="SPINDLE ASSEMBLY ABNORMAL PROTEIN 4"/>
    <property type="match status" value="1"/>
</dbReference>
<evidence type="ECO:0000313" key="4">
    <source>
        <dbReference type="Proteomes" id="UP000027073"/>
    </source>
</evidence>
<feature type="region of interest" description="Disordered" evidence="2">
    <location>
        <begin position="242"/>
        <end position="278"/>
    </location>
</feature>
<organism evidence="3 4">
    <name type="scientific">Pleurotus ostreatus (strain PC15)</name>
    <name type="common">Oyster mushroom</name>
    <dbReference type="NCBI Taxonomy" id="1137138"/>
    <lineage>
        <taxon>Eukaryota</taxon>
        <taxon>Fungi</taxon>
        <taxon>Dikarya</taxon>
        <taxon>Basidiomycota</taxon>
        <taxon>Agaricomycotina</taxon>
        <taxon>Agaricomycetes</taxon>
        <taxon>Agaricomycetidae</taxon>
        <taxon>Agaricales</taxon>
        <taxon>Pleurotineae</taxon>
        <taxon>Pleurotaceae</taxon>
        <taxon>Pleurotus</taxon>
    </lineage>
</organism>
<feature type="region of interest" description="Disordered" evidence="2">
    <location>
        <begin position="1031"/>
        <end position="1063"/>
    </location>
</feature>
<feature type="compositionally biased region" description="Basic and acidic residues" evidence="2">
    <location>
        <begin position="963"/>
        <end position="973"/>
    </location>
</feature>
<feature type="compositionally biased region" description="Polar residues" evidence="2">
    <location>
        <begin position="840"/>
        <end position="859"/>
    </location>
</feature>
<feature type="region of interest" description="Disordered" evidence="2">
    <location>
        <begin position="692"/>
        <end position="756"/>
    </location>
</feature>
<proteinExistence type="predicted"/>
<gene>
    <name evidence="3" type="ORF">PLEOSDRAFT_155009</name>
</gene>
<feature type="compositionally biased region" description="Low complexity" evidence="2">
    <location>
        <begin position="884"/>
        <end position="902"/>
    </location>
</feature>
<reference evidence="4" key="1">
    <citation type="journal article" date="2014" name="Proc. Natl. Acad. Sci. U.S.A.">
        <title>Extensive sampling of basidiomycete genomes demonstrates inadequacy of the white-rot/brown-rot paradigm for wood decay fungi.</title>
        <authorList>
            <person name="Riley R."/>
            <person name="Salamov A.A."/>
            <person name="Brown D.W."/>
            <person name="Nagy L.G."/>
            <person name="Floudas D."/>
            <person name="Held B.W."/>
            <person name="Levasseur A."/>
            <person name="Lombard V."/>
            <person name="Morin E."/>
            <person name="Otillar R."/>
            <person name="Lindquist E.A."/>
            <person name="Sun H."/>
            <person name="LaButti K.M."/>
            <person name="Schmutz J."/>
            <person name="Jabbour D."/>
            <person name="Luo H."/>
            <person name="Baker S.E."/>
            <person name="Pisabarro A.G."/>
            <person name="Walton J.D."/>
            <person name="Blanchette R.A."/>
            <person name="Henrissat B."/>
            <person name="Martin F."/>
            <person name="Cullen D."/>
            <person name="Hibbett D.S."/>
            <person name="Grigoriev I.V."/>
        </authorList>
    </citation>
    <scope>NUCLEOTIDE SEQUENCE [LARGE SCALE GENOMIC DNA]</scope>
    <source>
        <strain evidence="4">PC15</strain>
    </source>
</reference>
<accession>A0A067NQK8</accession>
<dbReference type="EMBL" id="KL198006">
    <property type="protein sequence ID" value="KDQ30323.1"/>
    <property type="molecule type" value="Genomic_DNA"/>
</dbReference>
<feature type="compositionally biased region" description="Polar residues" evidence="2">
    <location>
        <begin position="2051"/>
        <end position="2075"/>
    </location>
</feature>
<dbReference type="VEuPathDB" id="FungiDB:PLEOSDRAFT_155009"/>
<evidence type="ECO:0000256" key="2">
    <source>
        <dbReference type="SAM" id="MobiDB-lite"/>
    </source>
</evidence>
<feature type="region of interest" description="Disordered" evidence="2">
    <location>
        <begin position="425"/>
        <end position="498"/>
    </location>
</feature>
<feature type="compositionally biased region" description="Acidic residues" evidence="2">
    <location>
        <begin position="699"/>
        <end position="712"/>
    </location>
</feature>
<feature type="compositionally biased region" description="Basic residues" evidence="2">
    <location>
        <begin position="725"/>
        <end position="738"/>
    </location>
</feature>
<feature type="compositionally biased region" description="Polar residues" evidence="2">
    <location>
        <begin position="1994"/>
        <end position="2015"/>
    </location>
</feature>
<evidence type="ECO:0000313" key="3">
    <source>
        <dbReference type="EMBL" id="KDQ30323.1"/>
    </source>
</evidence>
<sequence>MENQNGSEIIPIPARPLVTAASEMTDDIPNAFSAASNVSLGPEQQAKKALLERSYMWMMESNVCADTLGVLFPSSTPFCRTALKMTHDDSVQDEAESTPLGGIEGINLHNKKPTVDIFASMARPHDHLPRLNIPAPLNLQQPFAFDRMQPNAMYSPALPTSIQAGFHPPFPMNNSMQTPMQAFFNPQPPNAPGRPTHRQGQASVAQLAAAGIHPPGGFAMTPLGGHFPRHSMAMGPGQLFPGHPGQPFQGKHRKQMSVGGPPKATLGGPGRNHSPSPVPVAAAAAATPQPKAKKVVLNLPKETVTGENGEVQERPTWARYPIPMSEVDIPDDVLPVEMVSAEIYPPDFQRDHLPDTIEVFLPGKRAWDELKQKAIEEKLERLGVERGSGSNVPHIFAPHARAASISSPADPALLMFKLNKLHQQQSTSATNSLSSSPQPPPFGLSPSPHQAAPRFVSNRHGHSLSLAQPPSQQWPMFADNSNPFGPTALLGSDHTPYSQPSPGIPGLDISGDSFDLHAPQGRVPITPASLVPPLSAVQPPSRPDFIRGFGLDIPEEEEEPEEEPDRVVEEVHEAEHNLEADQDDHYKDDDTESLEDMSFVTNDADISHNGDDNMPTEDNTDEMGIFRQRDGVSTVAQSRLHSRHVSRLSGALTLVSVGGLAEDEELERAQIESARRPLDQDLDMDEDAAIEEWTGSEDLQMDNESSDDDESIGEWSNPSDEERARQRRLERRTRKRSLHHEIQTPRRLPNFPRPPENTIALAFRRDSDDIISNPSEEERIREQATEFLRVDGTEYYQYQPQPSGSGSRSPRPLPPLPHSRATSVAQLSTHDPAYAHSRGGSEQSTYPPAQSHQSQPSYSSRRDSLNPFAKPFVFGAPRGSGSWTPQSVDSSSVPPQQSTSTVFGHTRIPSFGKPLNVAAPEFKPGSFSFRLPPGLVKIPLPAPEQPRPLPEIPANTISGASRQGREKRQRVDEAASSIEEGDSMQSFKFPPSEGTGSMRRASTPKDEKQSTMLNPSAEPFTFGGIPFIPQQAQSQEEPLATIESESNVDESLHDDSTARAVNGAPEVEDYVLPSASKPKRAPIPLDFKHPVSSNTVPAGLFKALNTEERTRRTVRSRLGSREIDLARRPSLDDMQMPTISRKISRSLLVNGPGGVDDRSSVDAEDLEDDVFGSNIAQHKRRRSSLPLPLNSAGSMTSGGISIPAMDGSGRLEIHELEHRLEMLLDDKFASLTNELASKLLDDRDRPLDSSAGEQISEAVALLRAQLRETAIRGMDDSRLDARGELDFDLIRNTIQQAQNESLSLIQRELRSIASNTSSGMASQEIFPLIESFSMRTINAVVEAISELSARLETVERGAPAREHDSLVDKIMTGLIPLLSSLRTDPVDYELLTHQLSQAVKPHISQLIDLASDKRETAGLIVDRIVPLLPGSQGIDTDAITLQLTTEIRRAIAPIDAFEIKEQVADLVVERLDSRLAVRDKALSIDAFGAKVTESVSGLLEPLNDLATKLAKLDDEQNSMTNGQTELTAWSKTITERLTSLANQLRATVEVFNGVEKARAELIDTDNNHVNEAMKIIKSSLDAVQTDMGMSEARDRLSLASLNETKDITEALSTFIRVGHEDLMKHLTRVEEKVERGDDVDELKQENTELQIQLAKARSSHGQVRVEKDLLSEKLKQQEVEYQRLQAKLAEVEEEAAAATAEVSPVQARNKELEEALEQALSRLQASDVASQTYQQHIAQLEKDNKELESERQSLKTKSESLDVQLTLSKRDKDAVEHSLLIIQQQNDYLTSQQDHWDALKATSAQLDVLTKLVSQGDQEELKELRQVRERSKILESEHSSLLKRFRDQESKAINTEKANNQLRQSLAQNQQRALEWERRAKEYEGQLELTRTQLDQSEQTHSQLEADYSLAKLQLDEREADDRLAKDRENKLNEHIATLESKVARLQGELDKAKRLAIPPSTPLRKLTNGTHVPPRPDSRSSTVYGENRAVTPNLRSASQARSNDSDTPPNQKSVWDSMHAPATYNGYNSSVYSPVPSRYPTIGNGIPRSRPNQTSQLSRASMASPTPSIVSQAPTLGEDGWYS</sequence>